<proteinExistence type="inferred from homology"/>
<reference evidence="2" key="1">
    <citation type="submission" date="2021-06" db="EMBL/GenBank/DDBJ databases">
        <authorList>
            <person name="Kallberg Y."/>
            <person name="Tangrot J."/>
            <person name="Rosling A."/>
        </authorList>
    </citation>
    <scope>NUCLEOTIDE SEQUENCE</scope>
    <source>
        <strain evidence="2">BR232B</strain>
    </source>
</reference>
<accession>A0A9N9G8M6</accession>
<evidence type="ECO:0000313" key="2">
    <source>
        <dbReference type="EMBL" id="CAG8589121.1"/>
    </source>
</evidence>
<dbReference type="EMBL" id="CAJVPI010001015">
    <property type="protein sequence ID" value="CAG8589121.1"/>
    <property type="molecule type" value="Genomic_DNA"/>
</dbReference>
<dbReference type="PANTHER" id="PTHR12232">
    <property type="entry name" value="SH3 DOMAIN-BINDING GLUTAMIC ACID-RICH-LIKE PROTEIN"/>
    <property type="match status" value="1"/>
</dbReference>
<dbReference type="GO" id="GO:0005737">
    <property type="term" value="C:cytoplasm"/>
    <property type="evidence" value="ECO:0007669"/>
    <property type="project" value="TreeGrafter"/>
</dbReference>
<comment type="caution">
    <text evidence="2">The sequence shown here is derived from an EMBL/GenBank/DDBJ whole genome shotgun (WGS) entry which is preliminary data.</text>
</comment>
<dbReference type="OrthoDB" id="9932926at2759"/>
<comment type="similarity">
    <text evidence="1">Belongs to the SH3BGR family.</text>
</comment>
<name>A0A9N9G8M6_9GLOM</name>
<dbReference type="InterPro" id="IPR051033">
    <property type="entry name" value="SH3BGR"/>
</dbReference>
<dbReference type="Pfam" id="PF04908">
    <property type="entry name" value="SH3BGR"/>
    <property type="match status" value="1"/>
</dbReference>
<sequence>MSAAEETTVKPRVQIYGSSVAGNIFVKKNQEWVQTVLTIHKIPFEFVDVAADEDALKYMKRRNRGAVGLPQLFTDGEFKGLYKEFEEAVEARELKKFLDLED</sequence>
<dbReference type="PROSITE" id="PS51354">
    <property type="entry name" value="GLUTAREDOXIN_2"/>
    <property type="match status" value="1"/>
</dbReference>
<organism evidence="2 3">
    <name type="scientific">Paraglomus brasilianum</name>
    <dbReference type="NCBI Taxonomy" id="144538"/>
    <lineage>
        <taxon>Eukaryota</taxon>
        <taxon>Fungi</taxon>
        <taxon>Fungi incertae sedis</taxon>
        <taxon>Mucoromycota</taxon>
        <taxon>Glomeromycotina</taxon>
        <taxon>Glomeromycetes</taxon>
        <taxon>Paraglomerales</taxon>
        <taxon>Paraglomeraceae</taxon>
        <taxon>Paraglomus</taxon>
    </lineage>
</organism>
<protein>
    <submittedName>
        <fullName evidence="2">8969_t:CDS:1</fullName>
    </submittedName>
</protein>
<evidence type="ECO:0000256" key="1">
    <source>
        <dbReference type="ARBA" id="ARBA00007764"/>
    </source>
</evidence>
<keyword evidence="3" id="KW-1185">Reference proteome</keyword>
<evidence type="ECO:0000313" key="3">
    <source>
        <dbReference type="Proteomes" id="UP000789739"/>
    </source>
</evidence>
<dbReference type="AlphaFoldDB" id="A0A9N9G8M6"/>
<dbReference type="PANTHER" id="PTHR12232:SF0">
    <property type="entry name" value="THIOREDOXIN DOMAIN-CONTAINING PROTEIN"/>
    <property type="match status" value="1"/>
</dbReference>
<dbReference type="Gene3D" id="3.40.30.10">
    <property type="entry name" value="Glutaredoxin"/>
    <property type="match status" value="1"/>
</dbReference>
<dbReference type="InterPro" id="IPR036249">
    <property type="entry name" value="Thioredoxin-like_sf"/>
</dbReference>
<dbReference type="InterPro" id="IPR006993">
    <property type="entry name" value="Glut_rich_SH3-bd"/>
</dbReference>
<gene>
    <name evidence="2" type="ORF">PBRASI_LOCUS7030</name>
</gene>
<dbReference type="Proteomes" id="UP000789739">
    <property type="component" value="Unassembled WGS sequence"/>
</dbReference>
<dbReference type="SUPFAM" id="SSF52833">
    <property type="entry name" value="Thioredoxin-like"/>
    <property type="match status" value="1"/>
</dbReference>